<keyword evidence="1" id="KW-0472">Membrane</keyword>
<dbReference type="SUPFAM" id="SSF88659">
    <property type="entry name" value="Sigma3 and sigma4 domains of RNA polymerase sigma factors"/>
    <property type="match status" value="1"/>
</dbReference>
<keyword evidence="3" id="KW-1185">Reference proteome</keyword>
<organism evidence="2 3">
    <name type="scientific">Modestobacter roseus</name>
    <dbReference type="NCBI Taxonomy" id="1181884"/>
    <lineage>
        <taxon>Bacteria</taxon>
        <taxon>Bacillati</taxon>
        <taxon>Actinomycetota</taxon>
        <taxon>Actinomycetes</taxon>
        <taxon>Geodermatophilales</taxon>
        <taxon>Geodermatophilaceae</taxon>
        <taxon>Modestobacter</taxon>
    </lineage>
</organism>
<dbReference type="InterPro" id="IPR013324">
    <property type="entry name" value="RNA_pol_sigma_r3/r4-like"/>
</dbReference>
<keyword evidence="2" id="KW-0240">DNA-directed RNA polymerase</keyword>
<dbReference type="Gene3D" id="1.10.10.10">
    <property type="entry name" value="Winged helix-like DNA-binding domain superfamily/Winged helix DNA-binding domain"/>
    <property type="match status" value="1"/>
</dbReference>
<proteinExistence type="predicted"/>
<reference evidence="2 3" key="1">
    <citation type="submission" date="2019-07" db="EMBL/GenBank/DDBJ databases">
        <title>R&amp;d 2014.</title>
        <authorList>
            <person name="Klenk H.-P."/>
        </authorList>
    </citation>
    <scope>NUCLEOTIDE SEQUENCE [LARGE SCALE GENOMIC DNA]</scope>
    <source>
        <strain evidence="2 3">DSM 45764</strain>
    </source>
</reference>
<feature type="transmembrane region" description="Helical" evidence="1">
    <location>
        <begin position="196"/>
        <end position="216"/>
    </location>
</feature>
<dbReference type="OrthoDB" id="3692620at2"/>
<comment type="caution">
    <text evidence="2">The sequence shown here is derived from an EMBL/GenBank/DDBJ whole genome shotgun (WGS) entry which is preliminary data.</text>
</comment>
<evidence type="ECO:0000256" key="1">
    <source>
        <dbReference type="SAM" id="Phobius"/>
    </source>
</evidence>
<keyword evidence="2" id="KW-0804">Transcription</keyword>
<protein>
    <submittedName>
        <fullName evidence="2">DNA-directed RNA polymerase specialized sigma24 family protein</fullName>
    </submittedName>
</protein>
<keyword evidence="1" id="KW-1133">Transmembrane helix</keyword>
<sequence>MTDAELAVLLADRGPALLRIAHLLTGDDVQARELVVEALTGVAGRDARTDDRTLRRALVAAHAAWHRRTRVGETVSAVPALNGLARGSAAVTPRTPVGQALAQLPARSRAVLVLRHGEHLSDADVADAVGGDAAAVAEEDRAALARLGARLGGADDDVAGQLDRHLAALAAVTGPPDPDLAATVRDARRSQRLHRAGLVALLSFLLAVAVLVALTVS</sequence>
<dbReference type="EMBL" id="VLKF01000001">
    <property type="protein sequence ID" value="TWH74742.1"/>
    <property type="molecule type" value="Genomic_DNA"/>
</dbReference>
<dbReference type="GO" id="GO:0000428">
    <property type="term" value="C:DNA-directed RNA polymerase complex"/>
    <property type="evidence" value="ECO:0007669"/>
    <property type="project" value="UniProtKB-KW"/>
</dbReference>
<dbReference type="InterPro" id="IPR036388">
    <property type="entry name" value="WH-like_DNA-bd_sf"/>
</dbReference>
<accession>A0A562IUX0</accession>
<dbReference type="AlphaFoldDB" id="A0A562IUX0"/>
<dbReference type="RefSeq" id="WP_153359710.1">
    <property type="nucleotide sequence ID" value="NZ_JABGDC010000071.1"/>
</dbReference>
<dbReference type="Proteomes" id="UP000321490">
    <property type="component" value="Unassembled WGS sequence"/>
</dbReference>
<keyword evidence="1" id="KW-0812">Transmembrane</keyword>
<name>A0A562IUX0_9ACTN</name>
<gene>
    <name evidence="2" type="ORF">JD78_03287</name>
</gene>
<evidence type="ECO:0000313" key="2">
    <source>
        <dbReference type="EMBL" id="TWH74742.1"/>
    </source>
</evidence>
<evidence type="ECO:0000313" key="3">
    <source>
        <dbReference type="Proteomes" id="UP000321490"/>
    </source>
</evidence>